<evidence type="ECO:0000256" key="1">
    <source>
        <dbReference type="ARBA" id="ARBA00023002"/>
    </source>
</evidence>
<dbReference type="PANTHER" id="PTHR43774:SF1">
    <property type="entry name" value="PEPTIDE METHIONINE SULFOXIDE REDUCTASE MSRA 2"/>
    <property type="match status" value="1"/>
</dbReference>
<dbReference type="SUPFAM" id="SSF55068">
    <property type="entry name" value="Peptide methionine sulfoxide reductase"/>
    <property type="match status" value="1"/>
</dbReference>
<dbReference type="InterPro" id="IPR036509">
    <property type="entry name" value="Met_Sox_Rdtase_MsrA_sf"/>
</dbReference>
<evidence type="ECO:0000256" key="4">
    <source>
        <dbReference type="HAMAP-Rule" id="MF_01401"/>
    </source>
</evidence>
<dbReference type="GO" id="GO:0008113">
    <property type="term" value="F:peptide-methionine (S)-S-oxide reductase activity"/>
    <property type="evidence" value="ECO:0007669"/>
    <property type="project" value="UniProtKB-UniRule"/>
</dbReference>
<dbReference type="HAMAP" id="MF_01401">
    <property type="entry name" value="MsrA"/>
    <property type="match status" value="1"/>
</dbReference>
<proteinExistence type="inferred from homology"/>
<feature type="active site" evidence="4">
    <location>
        <position position="10"/>
    </location>
</feature>
<feature type="domain" description="Peptide methionine sulphoxide reductase MsrA" evidence="5">
    <location>
        <begin position="3"/>
        <end position="155"/>
    </location>
</feature>
<comment type="catalytic activity">
    <reaction evidence="3 4">
        <text>[thioredoxin]-disulfide + L-methionine + H2O = L-methionine (S)-S-oxide + [thioredoxin]-dithiol</text>
        <dbReference type="Rhea" id="RHEA:19993"/>
        <dbReference type="Rhea" id="RHEA-COMP:10698"/>
        <dbReference type="Rhea" id="RHEA-COMP:10700"/>
        <dbReference type="ChEBI" id="CHEBI:15377"/>
        <dbReference type="ChEBI" id="CHEBI:29950"/>
        <dbReference type="ChEBI" id="CHEBI:50058"/>
        <dbReference type="ChEBI" id="CHEBI:57844"/>
        <dbReference type="ChEBI" id="CHEBI:58772"/>
        <dbReference type="EC" id="1.8.4.11"/>
    </reaction>
</comment>
<dbReference type="Proteomes" id="UP000291485">
    <property type="component" value="Unassembled WGS sequence"/>
</dbReference>
<evidence type="ECO:0000256" key="2">
    <source>
        <dbReference type="ARBA" id="ARBA00047806"/>
    </source>
</evidence>
<dbReference type="EMBL" id="SJSN01000007">
    <property type="protein sequence ID" value="TCD10278.1"/>
    <property type="molecule type" value="Genomic_DNA"/>
</dbReference>
<organism evidence="6 7">
    <name type="scientific">Pedobacter frigidisoli</name>
    <dbReference type="NCBI Taxonomy" id="2530455"/>
    <lineage>
        <taxon>Bacteria</taxon>
        <taxon>Pseudomonadati</taxon>
        <taxon>Bacteroidota</taxon>
        <taxon>Sphingobacteriia</taxon>
        <taxon>Sphingobacteriales</taxon>
        <taxon>Sphingobacteriaceae</taxon>
        <taxon>Pedobacter</taxon>
    </lineage>
</organism>
<evidence type="ECO:0000313" key="7">
    <source>
        <dbReference type="Proteomes" id="UP000291485"/>
    </source>
</evidence>
<dbReference type="Gene3D" id="3.30.1060.10">
    <property type="entry name" value="Peptide methionine sulphoxide reductase MsrA"/>
    <property type="match status" value="1"/>
</dbReference>
<dbReference type="PANTHER" id="PTHR43774">
    <property type="entry name" value="PEPTIDE METHIONINE SULFOXIDE REDUCTASE"/>
    <property type="match status" value="1"/>
</dbReference>
<comment type="caution">
    <text evidence="6">The sequence shown here is derived from an EMBL/GenBank/DDBJ whole genome shotgun (WGS) entry which is preliminary data.</text>
</comment>
<dbReference type="GO" id="GO:0033744">
    <property type="term" value="F:L-methionine:thioredoxin-disulfide S-oxidoreductase activity"/>
    <property type="evidence" value="ECO:0007669"/>
    <property type="project" value="RHEA"/>
</dbReference>
<gene>
    <name evidence="4 6" type="primary">msrA</name>
    <name evidence="6" type="ORF">EZ449_10690</name>
</gene>
<reference evidence="6 7" key="1">
    <citation type="submission" date="2019-02" db="EMBL/GenBank/DDBJ databases">
        <title>Pedobacter sp. RP-3-11 sp. nov., isolated from Arctic soil.</title>
        <authorList>
            <person name="Dahal R.H."/>
        </authorList>
    </citation>
    <scope>NUCLEOTIDE SEQUENCE [LARGE SCALE GENOMIC DNA]</scope>
    <source>
        <strain evidence="6 7">RP-3-11</strain>
    </source>
</reference>
<dbReference type="AlphaFoldDB" id="A0A4R0P3U1"/>
<dbReference type="InterPro" id="IPR002569">
    <property type="entry name" value="Met_Sox_Rdtase_MsrA_dom"/>
</dbReference>
<name>A0A4R0P3U1_9SPHI</name>
<dbReference type="Pfam" id="PF01625">
    <property type="entry name" value="PMSR"/>
    <property type="match status" value="1"/>
</dbReference>
<comment type="similarity">
    <text evidence="4">Belongs to the MsrA Met sulfoxide reductase family.</text>
</comment>
<protein>
    <recommendedName>
        <fullName evidence="4">Peptide methionine sulfoxide reductase MsrA</fullName>
        <shortName evidence="4">Protein-methionine-S-oxide reductase</shortName>
        <ecNumber evidence="4">1.8.4.11</ecNumber>
    </recommendedName>
    <alternativeName>
        <fullName evidence="4">Peptide-methionine (S)-S-oxide reductase</fullName>
        <shortName evidence="4">Peptide Met(O) reductase</shortName>
    </alternativeName>
</protein>
<sequence>MQTATFGGGCFWCTEAVFQTLKGVNQVVSGYMGGELKHPTYMEICNGETGHIEVVQIEFDESIISFDELLLVFFKTHNPTTLNRQGNDIGSQYRSTIFYNGEEQKVQAEKTIEKLSEENVFDKPIITEIKPISEFYDAEDYHQNYYNQNQGKPYCAFVIQPKLNKFLADFREKIKPELLE</sequence>
<keyword evidence="1 4" id="KW-0560">Oxidoreductase</keyword>
<evidence type="ECO:0000259" key="5">
    <source>
        <dbReference type="Pfam" id="PF01625"/>
    </source>
</evidence>
<dbReference type="EC" id="1.8.4.11" evidence="4"/>
<comment type="catalytic activity">
    <reaction evidence="2 4">
        <text>L-methionyl-[protein] + [thioredoxin]-disulfide + H2O = L-methionyl-(S)-S-oxide-[protein] + [thioredoxin]-dithiol</text>
        <dbReference type="Rhea" id="RHEA:14217"/>
        <dbReference type="Rhea" id="RHEA-COMP:10698"/>
        <dbReference type="Rhea" id="RHEA-COMP:10700"/>
        <dbReference type="Rhea" id="RHEA-COMP:12313"/>
        <dbReference type="Rhea" id="RHEA-COMP:12315"/>
        <dbReference type="ChEBI" id="CHEBI:15377"/>
        <dbReference type="ChEBI" id="CHEBI:16044"/>
        <dbReference type="ChEBI" id="CHEBI:29950"/>
        <dbReference type="ChEBI" id="CHEBI:44120"/>
        <dbReference type="ChEBI" id="CHEBI:50058"/>
        <dbReference type="EC" id="1.8.4.11"/>
    </reaction>
</comment>
<keyword evidence="7" id="KW-1185">Reference proteome</keyword>
<accession>A0A4R0P3U1</accession>
<evidence type="ECO:0000256" key="3">
    <source>
        <dbReference type="ARBA" id="ARBA00048782"/>
    </source>
</evidence>
<comment type="function">
    <text evidence="4">Has an important function as a repair enzyme for proteins that have been inactivated by oxidation. Catalyzes the reversible oxidation-reduction of methionine sulfoxide in proteins to methionine.</text>
</comment>
<dbReference type="OrthoDB" id="4174719at2"/>
<dbReference type="RefSeq" id="WP_131558503.1">
    <property type="nucleotide sequence ID" value="NZ_SJSN01000007.1"/>
</dbReference>
<evidence type="ECO:0000313" key="6">
    <source>
        <dbReference type="EMBL" id="TCD10278.1"/>
    </source>
</evidence>
<dbReference type="NCBIfam" id="TIGR00401">
    <property type="entry name" value="msrA"/>
    <property type="match status" value="1"/>
</dbReference>